<proteinExistence type="predicted"/>
<comment type="subcellular location">
    <subcellularLocation>
        <location evidence="1">Membrane</location>
        <topology evidence="1">Multi-pass membrane protein</topology>
    </subcellularLocation>
</comment>
<feature type="transmembrane region" description="Helical" evidence="6">
    <location>
        <begin position="12"/>
        <end position="38"/>
    </location>
</feature>
<evidence type="ECO:0000256" key="4">
    <source>
        <dbReference type="ARBA" id="ARBA00022989"/>
    </source>
</evidence>
<evidence type="ECO:0000259" key="7">
    <source>
        <dbReference type="Pfam" id="PF01545"/>
    </source>
</evidence>
<dbReference type="GO" id="GO:0015086">
    <property type="term" value="F:cadmium ion transmembrane transporter activity"/>
    <property type="evidence" value="ECO:0007669"/>
    <property type="project" value="TreeGrafter"/>
</dbReference>
<keyword evidence="9" id="KW-1185">Reference proteome</keyword>
<dbReference type="GO" id="GO:0005886">
    <property type="term" value="C:plasma membrane"/>
    <property type="evidence" value="ECO:0007669"/>
    <property type="project" value="TreeGrafter"/>
</dbReference>
<dbReference type="InterPro" id="IPR058533">
    <property type="entry name" value="Cation_efflux_TM"/>
</dbReference>
<dbReference type="Pfam" id="PF01545">
    <property type="entry name" value="Cation_efflux"/>
    <property type="match status" value="1"/>
</dbReference>
<feature type="transmembrane region" description="Helical" evidence="6">
    <location>
        <begin position="44"/>
        <end position="64"/>
    </location>
</feature>
<dbReference type="EMBL" id="QFWT01000008">
    <property type="protein sequence ID" value="PWI32595.1"/>
    <property type="molecule type" value="Genomic_DNA"/>
</dbReference>
<dbReference type="Proteomes" id="UP000245362">
    <property type="component" value="Unassembled WGS sequence"/>
</dbReference>
<reference evidence="8 9" key="1">
    <citation type="submission" date="2018-05" db="EMBL/GenBank/DDBJ databases">
        <title>Vibrio limimaris sp. nov., isolated from marine sediment.</title>
        <authorList>
            <person name="Li C.-M."/>
        </authorList>
    </citation>
    <scope>NUCLEOTIDE SEQUENCE [LARGE SCALE GENOMIC DNA]</scope>
    <source>
        <strain evidence="8 9">E4404</strain>
    </source>
</reference>
<feature type="domain" description="Cation efflux protein transmembrane" evidence="7">
    <location>
        <begin position="14"/>
        <end position="214"/>
    </location>
</feature>
<dbReference type="AlphaFoldDB" id="A0A2U3B7A4"/>
<evidence type="ECO:0000256" key="2">
    <source>
        <dbReference type="ARBA" id="ARBA00022448"/>
    </source>
</evidence>
<dbReference type="GO" id="GO:0015093">
    <property type="term" value="F:ferrous iron transmembrane transporter activity"/>
    <property type="evidence" value="ECO:0007669"/>
    <property type="project" value="TreeGrafter"/>
</dbReference>
<evidence type="ECO:0000313" key="9">
    <source>
        <dbReference type="Proteomes" id="UP000245362"/>
    </source>
</evidence>
<keyword evidence="5 6" id="KW-0472">Membrane</keyword>
<dbReference type="OrthoDB" id="268546at2"/>
<dbReference type="PANTHER" id="PTHR43840">
    <property type="entry name" value="MITOCHONDRIAL METAL TRANSPORTER 1-RELATED"/>
    <property type="match status" value="1"/>
</dbReference>
<protein>
    <submittedName>
        <fullName evidence="8">Cation transporter</fullName>
    </submittedName>
</protein>
<dbReference type="InterPro" id="IPR027469">
    <property type="entry name" value="Cation_efflux_TMD_sf"/>
</dbReference>
<dbReference type="GO" id="GO:0015341">
    <property type="term" value="F:zinc efflux antiporter activity"/>
    <property type="evidence" value="ECO:0007669"/>
    <property type="project" value="TreeGrafter"/>
</dbReference>
<feature type="transmembrane region" description="Helical" evidence="6">
    <location>
        <begin position="76"/>
        <end position="96"/>
    </location>
</feature>
<dbReference type="Gene3D" id="1.20.1510.10">
    <property type="entry name" value="Cation efflux protein transmembrane domain"/>
    <property type="match status" value="1"/>
</dbReference>
<evidence type="ECO:0000256" key="5">
    <source>
        <dbReference type="ARBA" id="ARBA00023136"/>
    </source>
</evidence>
<accession>A0A2U3B7A4</accession>
<evidence type="ECO:0000313" key="8">
    <source>
        <dbReference type="EMBL" id="PWI32595.1"/>
    </source>
</evidence>
<gene>
    <name evidence="8" type="ORF">DI392_14330</name>
</gene>
<keyword evidence="3 6" id="KW-0812">Transmembrane</keyword>
<evidence type="ECO:0000256" key="1">
    <source>
        <dbReference type="ARBA" id="ARBA00004141"/>
    </source>
</evidence>
<keyword evidence="4 6" id="KW-1133">Transmembrane helix</keyword>
<name>A0A2U3B7A4_9VIBR</name>
<comment type="caution">
    <text evidence="8">The sequence shown here is derived from an EMBL/GenBank/DDBJ whole genome shotgun (WGS) entry which is preliminary data.</text>
</comment>
<dbReference type="PANTHER" id="PTHR43840:SF15">
    <property type="entry name" value="MITOCHONDRIAL METAL TRANSPORTER 1-RELATED"/>
    <property type="match status" value="1"/>
</dbReference>
<keyword evidence="2" id="KW-0813">Transport</keyword>
<evidence type="ECO:0000256" key="3">
    <source>
        <dbReference type="ARBA" id="ARBA00022692"/>
    </source>
</evidence>
<evidence type="ECO:0000256" key="6">
    <source>
        <dbReference type="SAM" id="Phobius"/>
    </source>
</evidence>
<dbReference type="RefSeq" id="WP_109320381.1">
    <property type="nucleotide sequence ID" value="NZ_QFWT01000008.1"/>
</dbReference>
<organism evidence="8 9">
    <name type="scientific">Vibrio albus</name>
    <dbReference type="NCBI Taxonomy" id="2200953"/>
    <lineage>
        <taxon>Bacteria</taxon>
        <taxon>Pseudomonadati</taxon>
        <taxon>Pseudomonadota</taxon>
        <taxon>Gammaproteobacteria</taxon>
        <taxon>Vibrionales</taxon>
        <taxon>Vibrionaceae</taxon>
        <taxon>Vibrio</taxon>
    </lineage>
</organism>
<dbReference type="InterPro" id="IPR050291">
    <property type="entry name" value="CDF_Transporter"/>
</dbReference>
<feature type="transmembrane region" description="Helical" evidence="6">
    <location>
        <begin position="156"/>
        <end position="176"/>
    </location>
</feature>
<dbReference type="GO" id="GO:0006882">
    <property type="term" value="P:intracellular zinc ion homeostasis"/>
    <property type="evidence" value="ECO:0007669"/>
    <property type="project" value="TreeGrafter"/>
</dbReference>
<dbReference type="SUPFAM" id="SSF161111">
    <property type="entry name" value="Cation efflux protein transmembrane domain-like"/>
    <property type="match status" value="1"/>
</dbReference>
<sequence>MCAKVSQQENKILTFSALLAAGFAVGGLILGLMVGSLVIVFDGVYSSVSLLLTLLSLAVSKYIQTPSAKEFPFGKAMLEPIVIAVKAAVILGVVGYSLHSAVSALFTGGRDIDTSVATLFGVVNVIGCGYAWWFIANRSRHFSSGLVEAESKQWQMDTLLSVAVTVGFVIAWIVTLSPLAEYAVYADPLMMCVMSVYFIKVPFDMLCGAMRELLMMSPDEDIRSKVGAGVVAVNKEARQQLELAGVIKVGRELRVNIDMHTENSGIIAVDDIERTRRSLARRLSVLPFDLQLNLNIAR</sequence>
<feature type="transmembrane region" description="Helical" evidence="6">
    <location>
        <begin position="116"/>
        <end position="135"/>
    </location>
</feature>